<feature type="compositionally biased region" description="Polar residues" evidence="10">
    <location>
        <begin position="583"/>
        <end position="592"/>
    </location>
</feature>
<dbReference type="GO" id="GO:0051879">
    <property type="term" value="F:Hsp90 protein binding"/>
    <property type="evidence" value="ECO:0007669"/>
    <property type="project" value="TreeGrafter"/>
</dbReference>
<feature type="repeat" description="TPR" evidence="8">
    <location>
        <begin position="85"/>
        <end position="118"/>
    </location>
</feature>
<gene>
    <name evidence="11" type="ORF">GAYE_PCTG50G1200</name>
</gene>
<dbReference type="InterPro" id="IPR007378">
    <property type="entry name" value="Tic22-like"/>
</dbReference>
<evidence type="ECO:0000256" key="3">
    <source>
        <dbReference type="ARBA" id="ARBA00022490"/>
    </source>
</evidence>
<dbReference type="SUPFAM" id="SSF48452">
    <property type="entry name" value="TPR-like"/>
    <property type="match status" value="1"/>
</dbReference>
<keyword evidence="12" id="KW-1185">Reference proteome</keyword>
<sequence>MAENKSVTSEGSKEKQINALKEAGNQHMARGAFGKAVRIYNKAIELDPNNALLYSNRSAAYFNLRNFEAALEDALKAVQLAPNWWKAYKRKGMSLLHLKYYEEAIATLEQGLALEPENEDIKRHLQYATEYYERVQSMFILPDAETMKKLEEIPVFIVADEFGQPFFVTHEDDQQVCTFYFDYGDALETLKWIKQENSEYGKKAKVLPIGLSQAFYLAQEAQKNFCDELDTTGIDRPGQPSNQKVTPGEESTNQRQDSFEHPENSNLQKTNEDQNETQQEEEKNMHSFAFQFRPSLKQVESAVAIIKAQIQAEEASTGSKNEQESQESGTKKQRYCPLHGCHHEEEEEELTVENFNGIPIFQAKGLTLLQNGRQLVPLFFSKEDCEKAWSQLVESDPSLPKECDMDVGTLEDILQRIAQSTALEFESVIFVASRESLKVIGKDYPLDEIHGIPREQQQELLKQQRQERRMLKKQLKERSLQPPPIHFPTAREVAAAGGSPEAIREAILRNIERKRLLDLLTSFQNLRTSQESEAGKSSEDTQSSSGTNVSDTVQSSSSVSLRERARAGKWKRRGVASEHKHGASSSKEVAVQ</sequence>
<evidence type="ECO:0000256" key="7">
    <source>
        <dbReference type="ARBA" id="ARBA00022803"/>
    </source>
</evidence>
<dbReference type="Gene3D" id="3.40.1350.100">
    <property type="match status" value="2"/>
</dbReference>
<evidence type="ECO:0000256" key="8">
    <source>
        <dbReference type="PROSITE-ProRule" id="PRU00339"/>
    </source>
</evidence>
<comment type="caution">
    <text evidence="11">The sequence shown here is derived from an EMBL/GenBank/DDBJ whole genome shotgun (WGS) entry which is preliminary data.</text>
</comment>
<dbReference type="InterPro" id="IPR019734">
    <property type="entry name" value="TPR_rpt"/>
</dbReference>
<feature type="region of interest" description="Disordered" evidence="10">
    <location>
        <begin position="528"/>
        <end position="592"/>
    </location>
</feature>
<feature type="region of interest" description="Disordered" evidence="10">
    <location>
        <begin position="312"/>
        <end position="333"/>
    </location>
</feature>
<evidence type="ECO:0000313" key="11">
    <source>
        <dbReference type="EMBL" id="KAK4523306.1"/>
    </source>
</evidence>
<feature type="repeat" description="TPR" evidence="8">
    <location>
        <begin position="51"/>
        <end position="84"/>
    </location>
</feature>
<feature type="compositionally biased region" description="Polar residues" evidence="10">
    <location>
        <begin position="239"/>
        <end position="256"/>
    </location>
</feature>
<evidence type="ECO:0000256" key="5">
    <source>
        <dbReference type="ARBA" id="ARBA00022640"/>
    </source>
</evidence>
<keyword evidence="3" id="KW-0963">Cytoplasm</keyword>
<keyword evidence="5" id="KW-0934">Plastid</keyword>
<name>A0AAV9I3Q7_9RHOD</name>
<dbReference type="Proteomes" id="UP001300502">
    <property type="component" value="Unassembled WGS sequence"/>
</dbReference>
<evidence type="ECO:0000256" key="6">
    <source>
        <dbReference type="ARBA" id="ARBA00022737"/>
    </source>
</evidence>
<protein>
    <submittedName>
        <fullName evidence="11">Uncharacterized protein</fullName>
    </submittedName>
</protein>
<feature type="region of interest" description="Disordered" evidence="10">
    <location>
        <begin position="229"/>
        <end position="283"/>
    </location>
</feature>
<proteinExistence type="predicted"/>
<dbReference type="GO" id="GO:0009507">
    <property type="term" value="C:chloroplast"/>
    <property type="evidence" value="ECO:0007669"/>
    <property type="project" value="UniProtKB-SubCell"/>
</dbReference>
<dbReference type="PANTHER" id="PTHR22904">
    <property type="entry name" value="TPR REPEAT CONTAINING PROTEIN"/>
    <property type="match status" value="1"/>
</dbReference>
<keyword evidence="4" id="KW-0150">Chloroplast</keyword>
<keyword evidence="7 8" id="KW-0802">TPR repeat</keyword>
<evidence type="ECO:0000256" key="1">
    <source>
        <dbReference type="ARBA" id="ARBA00004229"/>
    </source>
</evidence>
<dbReference type="SMART" id="SM00028">
    <property type="entry name" value="TPR"/>
    <property type="match status" value="3"/>
</dbReference>
<reference evidence="11 12" key="1">
    <citation type="submission" date="2022-07" db="EMBL/GenBank/DDBJ databases">
        <title>Genome-wide signatures of adaptation to extreme environments.</title>
        <authorList>
            <person name="Cho C.H."/>
            <person name="Yoon H.S."/>
        </authorList>
    </citation>
    <scope>NUCLEOTIDE SEQUENCE [LARGE SCALE GENOMIC DNA]</scope>
    <source>
        <strain evidence="11 12">108.79 E11</strain>
    </source>
</reference>
<dbReference type="AlphaFoldDB" id="A0AAV9I3Q7"/>
<dbReference type="GO" id="GO:0015031">
    <property type="term" value="P:protein transport"/>
    <property type="evidence" value="ECO:0007669"/>
    <property type="project" value="InterPro"/>
</dbReference>
<dbReference type="Pfam" id="PF13181">
    <property type="entry name" value="TPR_8"/>
    <property type="match status" value="1"/>
</dbReference>
<dbReference type="InterPro" id="IPR011990">
    <property type="entry name" value="TPR-like_helical_dom_sf"/>
</dbReference>
<keyword evidence="6" id="KW-0677">Repeat</keyword>
<feature type="coiled-coil region" evidence="9">
    <location>
        <begin position="454"/>
        <end position="481"/>
    </location>
</feature>
<comment type="subcellular location">
    <subcellularLocation>
        <location evidence="2">Cytoplasm</location>
    </subcellularLocation>
    <subcellularLocation>
        <location evidence="1">Plastid</location>
        <location evidence="1">Chloroplast</location>
    </subcellularLocation>
</comment>
<organism evidence="11 12">
    <name type="scientific">Galdieria yellowstonensis</name>
    <dbReference type="NCBI Taxonomy" id="3028027"/>
    <lineage>
        <taxon>Eukaryota</taxon>
        <taxon>Rhodophyta</taxon>
        <taxon>Bangiophyceae</taxon>
        <taxon>Galdieriales</taxon>
        <taxon>Galdieriaceae</taxon>
        <taxon>Galdieria</taxon>
    </lineage>
</organism>
<evidence type="ECO:0000313" key="12">
    <source>
        <dbReference type="Proteomes" id="UP001300502"/>
    </source>
</evidence>
<dbReference type="PANTHER" id="PTHR22904:SF523">
    <property type="entry name" value="STRESS-INDUCED-PHOSPHOPROTEIN 1"/>
    <property type="match status" value="1"/>
</dbReference>
<dbReference type="Pfam" id="PF13414">
    <property type="entry name" value="TPR_11"/>
    <property type="match status" value="1"/>
</dbReference>
<accession>A0AAV9I3Q7</accession>
<dbReference type="Gene3D" id="1.25.40.10">
    <property type="entry name" value="Tetratricopeptide repeat domain"/>
    <property type="match status" value="1"/>
</dbReference>
<evidence type="ECO:0000256" key="2">
    <source>
        <dbReference type="ARBA" id="ARBA00004496"/>
    </source>
</evidence>
<evidence type="ECO:0000256" key="4">
    <source>
        <dbReference type="ARBA" id="ARBA00022528"/>
    </source>
</evidence>
<evidence type="ECO:0000256" key="9">
    <source>
        <dbReference type="SAM" id="Coils"/>
    </source>
</evidence>
<keyword evidence="9" id="KW-0175">Coiled coil</keyword>
<feature type="compositionally biased region" description="Low complexity" evidence="10">
    <location>
        <begin position="549"/>
        <end position="560"/>
    </location>
</feature>
<dbReference type="PROSITE" id="PS50005">
    <property type="entry name" value="TPR"/>
    <property type="match status" value="3"/>
</dbReference>
<dbReference type="Pfam" id="PF04278">
    <property type="entry name" value="Tic22"/>
    <property type="match status" value="2"/>
</dbReference>
<dbReference type="FunFam" id="1.25.40.10:FF:000020">
    <property type="entry name" value="Stress-induced phosphoprotein 1"/>
    <property type="match status" value="1"/>
</dbReference>
<feature type="repeat" description="TPR" evidence="8">
    <location>
        <begin position="17"/>
        <end position="50"/>
    </location>
</feature>
<evidence type="ECO:0000256" key="10">
    <source>
        <dbReference type="SAM" id="MobiDB-lite"/>
    </source>
</evidence>
<dbReference type="EMBL" id="JANCYU010000013">
    <property type="protein sequence ID" value="KAK4523306.1"/>
    <property type="molecule type" value="Genomic_DNA"/>
</dbReference>